<accession>A0ABN8CSY5</accession>
<proteinExistence type="inferred from homology"/>
<comment type="similarity">
    <text evidence="1">Belongs to the aldehyde dehydrogenase family.</text>
</comment>
<keyword evidence="2" id="KW-0560">Oxidoreductase</keyword>
<keyword evidence="5" id="KW-1185">Reference proteome</keyword>
<dbReference type="EMBL" id="CAKLCB010000159">
    <property type="protein sequence ID" value="CAH0516242.1"/>
    <property type="molecule type" value="Genomic_DNA"/>
</dbReference>
<evidence type="ECO:0000313" key="5">
    <source>
        <dbReference type="Proteomes" id="UP001158986"/>
    </source>
</evidence>
<sequence>MLRSSFSHAVSASTLCRVLYTTRAMSSIPSFATVDPNFNGTNPTDGFNLVKRQMDSKSAKVETIIDPLNGEAFMTMPLTQKNELPPFVESMRSCPKHGLHNPLKNIDRYVMYGEICAKAGTLFREEKVADYFAKLVQRTSPKSYFQARNEVTTRAKKAVAIAGHTVPWCSSRLLTLPIEIPVLQMMGSSVYGQQGASQDGAVMNDLLLQIKPRNTLFTGSQAVAEKLAKDLKWSD</sequence>
<dbReference type="Proteomes" id="UP001158986">
    <property type="component" value="Unassembled WGS sequence"/>
</dbReference>
<name>A0ABN8CSY5_9STRA</name>
<evidence type="ECO:0000256" key="1">
    <source>
        <dbReference type="ARBA" id="ARBA00009986"/>
    </source>
</evidence>
<protein>
    <submittedName>
        <fullName evidence="4">Uncharacterized protein</fullName>
    </submittedName>
</protein>
<dbReference type="PANTHER" id="PTHR43521:SF7">
    <property type="entry name" value="DELTA-1-PYRROLINE-5-CARBOXYLATE DEHYDROGENASE 12A1, MITOCHONDRIAL"/>
    <property type="match status" value="1"/>
</dbReference>
<keyword evidence="3" id="KW-0520">NAD</keyword>
<evidence type="ECO:0000256" key="3">
    <source>
        <dbReference type="ARBA" id="ARBA00023027"/>
    </source>
</evidence>
<dbReference type="InterPro" id="IPR016162">
    <property type="entry name" value="Ald_DH_N"/>
</dbReference>
<evidence type="ECO:0000313" key="4">
    <source>
        <dbReference type="EMBL" id="CAH0516242.1"/>
    </source>
</evidence>
<dbReference type="PANTHER" id="PTHR43521">
    <property type="entry name" value="ALPHA-AMINOADIPIC SEMIALDEHYDE DEHYDROGENASE"/>
    <property type="match status" value="1"/>
</dbReference>
<gene>
    <name evidence="4" type="ORF">PBS001_LOCUS2922</name>
</gene>
<dbReference type="Gene3D" id="3.40.605.10">
    <property type="entry name" value="Aldehyde Dehydrogenase, Chain A, domain 1"/>
    <property type="match status" value="1"/>
</dbReference>
<reference evidence="4 5" key="1">
    <citation type="submission" date="2021-11" db="EMBL/GenBank/DDBJ databases">
        <authorList>
            <person name="Islam A."/>
            <person name="Islam S."/>
            <person name="Flora M.S."/>
            <person name="Rahman M."/>
            <person name="Ziaur R.M."/>
            <person name="Epstein J.H."/>
            <person name="Hassan M."/>
            <person name="Klassen M."/>
            <person name="Woodard K."/>
            <person name="Webb A."/>
            <person name="Webby R.J."/>
            <person name="El Zowalaty M.E."/>
        </authorList>
    </citation>
    <scope>NUCLEOTIDE SEQUENCE [LARGE SCALE GENOMIC DNA]</scope>
    <source>
        <strain evidence="4">Pbs1</strain>
    </source>
</reference>
<comment type="caution">
    <text evidence="4">The sequence shown here is derived from an EMBL/GenBank/DDBJ whole genome shotgun (WGS) entry which is preliminary data.</text>
</comment>
<dbReference type="InterPro" id="IPR044638">
    <property type="entry name" value="ALDH7A1-like"/>
</dbReference>
<organism evidence="4 5">
    <name type="scientific">Peronospora belbahrii</name>
    <dbReference type="NCBI Taxonomy" id="622444"/>
    <lineage>
        <taxon>Eukaryota</taxon>
        <taxon>Sar</taxon>
        <taxon>Stramenopiles</taxon>
        <taxon>Oomycota</taxon>
        <taxon>Peronosporomycetes</taxon>
        <taxon>Peronosporales</taxon>
        <taxon>Peronosporaceae</taxon>
        <taxon>Peronospora</taxon>
    </lineage>
</organism>
<evidence type="ECO:0000256" key="2">
    <source>
        <dbReference type="ARBA" id="ARBA00023002"/>
    </source>
</evidence>